<dbReference type="Proteomes" id="UP000198510">
    <property type="component" value="Unassembled WGS sequence"/>
</dbReference>
<sequence>MYARPLNLNKERIDDSDSQEVKEIKEKINELVEEYNSLGENYTEDEFFMTEANLLSDQIGLHQQKLKEMGAR</sequence>
<dbReference type="AlphaFoldDB" id="A0A1G9EK34"/>
<keyword evidence="2" id="KW-1185">Reference proteome</keyword>
<dbReference type="EMBL" id="FNFO01000003">
    <property type="protein sequence ID" value="SDK76391.1"/>
    <property type="molecule type" value="Genomic_DNA"/>
</dbReference>
<protein>
    <submittedName>
        <fullName evidence="1">Uncharacterized protein</fullName>
    </submittedName>
</protein>
<evidence type="ECO:0000313" key="2">
    <source>
        <dbReference type="Proteomes" id="UP000198510"/>
    </source>
</evidence>
<dbReference type="RefSeq" id="WP_089681492.1">
    <property type="nucleotide sequence ID" value="NZ_FNFO01000003.1"/>
</dbReference>
<reference evidence="1 2" key="1">
    <citation type="submission" date="2016-10" db="EMBL/GenBank/DDBJ databases">
        <authorList>
            <person name="de Groot N.N."/>
        </authorList>
    </citation>
    <scope>NUCLEOTIDE SEQUENCE [LARGE SCALE GENOMIC DNA]</scope>
    <source>
        <strain evidence="1 2">DSM 25186</strain>
    </source>
</reference>
<accession>A0A1G9EK34</accession>
<name>A0A1G9EK34_9BACT</name>
<proteinExistence type="predicted"/>
<gene>
    <name evidence="1" type="ORF">SAMN05421823_103498</name>
</gene>
<organism evidence="1 2">
    <name type="scientific">Catalinimonas alkaloidigena</name>
    <dbReference type="NCBI Taxonomy" id="1075417"/>
    <lineage>
        <taxon>Bacteria</taxon>
        <taxon>Pseudomonadati</taxon>
        <taxon>Bacteroidota</taxon>
        <taxon>Cytophagia</taxon>
        <taxon>Cytophagales</taxon>
        <taxon>Catalimonadaceae</taxon>
        <taxon>Catalinimonas</taxon>
    </lineage>
</organism>
<dbReference type="STRING" id="1075417.SAMN05421823_103498"/>
<evidence type="ECO:0000313" key="1">
    <source>
        <dbReference type="EMBL" id="SDK76391.1"/>
    </source>
</evidence>